<proteinExistence type="predicted"/>
<feature type="transmembrane region" description="Helical" evidence="1">
    <location>
        <begin position="109"/>
        <end position="127"/>
    </location>
</feature>
<organism evidence="2 3">
    <name type="scientific">Asticcacaulis biprosthecium C19</name>
    <dbReference type="NCBI Taxonomy" id="715226"/>
    <lineage>
        <taxon>Bacteria</taxon>
        <taxon>Pseudomonadati</taxon>
        <taxon>Pseudomonadota</taxon>
        <taxon>Alphaproteobacteria</taxon>
        <taxon>Caulobacterales</taxon>
        <taxon>Caulobacteraceae</taxon>
        <taxon>Asticcacaulis</taxon>
    </lineage>
</organism>
<keyword evidence="3" id="KW-1185">Reference proteome</keyword>
<dbReference type="Proteomes" id="UP000006512">
    <property type="component" value="Unassembled WGS sequence"/>
</dbReference>
<reference evidence="3" key="1">
    <citation type="submission" date="2011-03" db="EMBL/GenBank/DDBJ databases">
        <title>Draft genome sequence of Brevundimonas diminuta.</title>
        <authorList>
            <person name="Brown P.J.B."/>
            <person name="Buechlein A."/>
            <person name="Hemmerich C."/>
            <person name="Brun Y.V."/>
        </authorList>
    </citation>
    <scope>NUCLEOTIDE SEQUENCE [LARGE SCALE GENOMIC DNA]</scope>
    <source>
        <strain evidence="3">C19</strain>
    </source>
</reference>
<keyword evidence="1" id="KW-1133">Transmembrane helix</keyword>
<feature type="transmembrane region" description="Helical" evidence="1">
    <location>
        <begin position="147"/>
        <end position="164"/>
    </location>
</feature>
<dbReference type="HOGENOM" id="CLU_1500572_0_0_5"/>
<name>F4QKF0_9CAUL</name>
<keyword evidence="1" id="KW-0812">Transmembrane</keyword>
<keyword evidence="1" id="KW-0472">Membrane</keyword>
<sequence>MKYVRWFLVAIVVAYAAWIAFPVAKAFLFPDHGEPTIASRTMDQSDYSGGFNDTSDLTQGAPDMNSIQGETAVEAVATQNTPVVGLWGAVIFLYLVAAWLHANGNVRAAFTYLLGFVADLVLTYLTNGSAGGGIMDKVFSILSGWDPRYVITLVALVLGFLIYMSRRRPQPRISGALPA</sequence>
<dbReference type="STRING" id="715226.ABI_05350"/>
<protein>
    <submittedName>
        <fullName evidence="2">Uncharacterized protein</fullName>
    </submittedName>
</protein>
<evidence type="ECO:0000256" key="1">
    <source>
        <dbReference type="SAM" id="Phobius"/>
    </source>
</evidence>
<dbReference type="AlphaFoldDB" id="F4QKF0"/>
<evidence type="ECO:0000313" key="3">
    <source>
        <dbReference type="Proteomes" id="UP000006512"/>
    </source>
</evidence>
<dbReference type="OrthoDB" id="7172048at2"/>
<gene>
    <name evidence="2" type="ORF">ABI_05350</name>
</gene>
<evidence type="ECO:0000313" key="2">
    <source>
        <dbReference type="EMBL" id="EGF92102.1"/>
    </source>
</evidence>
<feature type="transmembrane region" description="Helical" evidence="1">
    <location>
        <begin position="84"/>
        <end position="102"/>
    </location>
</feature>
<dbReference type="EMBL" id="GL883077">
    <property type="protein sequence ID" value="EGF92102.1"/>
    <property type="molecule type" value="Genomic_DNA"/>
</dbReference>
<dbReference type="RefSeq" id="WP_006271272.1">
    <property type="nucleotide sequence ID" value="NZ_GL883077.1"/>
</dbReference>
<accession>F4QKF0</accession>